<dbReference type="Gene3D" id="3.80.10.10">
    <property type="entry name" value="Ribonuclease Inhibitor"/>
    <property type="match status" value="1"/>
</dbReference>
<dbReference type="InterPro" id="IPR032675">
    <property type="entry name" value="LRR_dom_sf"/>
</dbReference>
<dbReference type="AlphaFoldDB" id="A0A8H6IWT4"/>
<protein>
    <submittedName>
        <fullName evidence="1">Uncharacterized protein</fullName>
    </submittedName>
</protein>
<dbReference type="OrthoDB" id="2520703at2759"/>
<dbReference type="Proteomes" id="UP000639643">
    <property type="component" value="Unassembled WGS sequence"/>
</dbReference>
<keyword evidence="2" id="KW-1185">Reference proteome</keyword>
<reference evidence="1" key="1">
    <citation type="journal article" date="2020" name="Phytopathology">
        <title>Genome Sequence Resources of Colletotrichum truncatum, C. plurivorum, C. musicola, and C. sojae: Four Species Pathogenic to Soybean (Glycine max).</title>
        <authorList>
            <person name="Rogerio F."/>
            <person name="Boufleur T.R."/>
            <person name="Ciampi-Guillardi M."/>
            <person name="Sukno S.A."/>
            <person name="Thon M.R."/>
            <person name="Massola Junior N.S."/>
            <person name="Baroncelli R."/>
        </authorList>
    </citation>
    <scope>NUCLEOTIDE SEQUENCE</scope>
    <source>
        <strain evidence="1">LFN0074</strain>
    </source>
</reference>
<comment type="caution">
    <text evidence="1">The sequence shown here is derived from an EMBL/GenBank/DDBJ whole genome shotgun (WGS) entry which is preliminary data.</text>
</comment>
<dbReference type="EMBL" id="WIGM01001300">
    <property type="protein sequence ID" value="KAF6802093.1"/>
    <property type="molecule type" value="Genomic_DNA"/>
</dbReference>
<dbReference type="SUPFAM" id="SSF52047">
    <property type="entry name" value="RNI-like"/>
    <property type="match status" value="1"/>
</dbReference>
<proteinExistence type="predicted"/>
<evidence type="ECO:0000313" key="1">
    <source>
        <dbReference type="EMBL" id="KAF6802093.1"/>
    </source>
</evidence>
<accession>A0A8H6IWT4</accession>
<feature type="non-terminal residue" evidence="1">
    <location>
        <position position="355"/>
    </location>
</feature>
<gene>
    <name evidence="1" type="ORF">CMUS01_15456</name>
</gene>
<name>A0A8H6IWT4_9PEZI</name>
<organism evidence="1 2">
    <name type="scientific">Colletotrichum musicola</name>
    <dbReference type="NCBI Taxonomy" id="2175873"/>
    <lineage>
        <taxon>Eukaryota</taxon>
        <taxon>Fungi</taxon>
        <taxon>Dikarya</taxon>
        <taxon>Ascomycota</taxon>
        <taxon>Pezizomycotina</taxon>
        <taxon>Sordariomycetes</taxon>
        <taxon>Hypocreomycetidae</taxon>
        <taxon>Glomerellales</taxon>
        <taxon>Glomerellaceae</taxon>
        <taxon>Colletotrichum</taxon>
        <taxon>Colletotrichum orchidearum species complex</taxon>
    </lineage>
</organism>
<evidence type="ECO:0000313" key="2">
    <source>
        <dbReference type="Proteomes" id="UP000639643"/>
    </source>
</evidence>
<sequence>TRIVELLDVRKPNNNCPSKELLALCRTSRSLNAIATGLVYRHFDMGNEMRCQKARPFSKLSLFTRTLSSSRALAGLVKSMTLEWRPKSSVSVNIGTRAIDDLRKKDPELYSDLTSYVPEKGLEKKDKLANYFRYLVQQLIPCASNLESLDIRLVPAVAKDAYWDVLDCLKPTKHTMRSLGHVSYAQGETVNAIIMWRFLHGLGRIAPGIKYLDLDPMLFMEPDLQKLLSSCSGLQSFTIDKVRNVNGEKDPIIASCVVDMLRPHCQTLKVLTIDLARDKPSDNGCLDDSLKAFMELEHLELRANHHMEAEVERLASAHRAHQKRYSLGEHGGLSDAVLRMVGKTEYDRLRWSLEM</sequence>